<feature type="region of interest" description="Disordered" evidence="6">
    <location>
        <begin position="917"/>
        <end position="955"/>
    </location>
</feature>
<dbReference type="InterPro" id="IPR001849">
    <property type="entry name" value="PH_domain"/>
</dbReference>
<protein>
    <recommendedName>
        <fullName evidence="11">Pleckstrin homology domain containing, family A member 5</fullName>
    </recommendedName>
</protein>
<dbReference type="InterPro" id="IPR057971">
    <property type="entry name" value="PKHA4-7_TBCA"/>
</dbReference>
<proteinExistence type="predicted"/>
<dbReference type="GO" id="GO:0005829">
    <property type="term" value="C:cytosol"/>
    <property type="evidence" value="ECO:0007669"/>
    <property type="project" value="TreeGrafter"/>
</dbReference>
<feature type="compositionally biased region" description="Basic and acidic residues" evidence="6">
    <location>
        <begin position="1659"/>
        <end position="1671"/>
    </location>
</feature>
<dbReference type="SMART" id="SM00456">
    <property type="entry name" value="WW"/>
    <property type="match status" value="1"/>
</dbReference>
<feature type="domain" description="WW" evidence="8">
    <location>
        <begin position="11"/>
        <end position="44"/>
    </location>
</feature>
<name>A0AAD9DSK5_9TELE</name>
<evidence type="ECO:0000256" key="6">
    <source>
        <dbReference type="SAM" id="MobiDB-lite"/>
    </source>
</evidence>
<dbReference type="GO" id="GO:0070273">
    <property type="term" value="F:phosphatidylinositol-4-phosphate binding"/>
    <property type="evidence" value="ECO:0007669"/>
    <property type="project" value="TreeGrafter"/>
</dbReference>
<feature type="compositionally biased region" description="Polar residues" evidence="6">
    <location>
        <begin position="419"/>
        <end position="440"/>
    </location>
</feature>
<evidence type="ECO:0000313" key="10">
    <source>
        <dbReference type="Proteomes" id="UP001239994"/>
    </source>
</evidence>
<feature type="region of interest" description="Disordered" evidence="6">
    <location>
        <begin position="403"/>
        <end position="466"/>
    </location>
</feature>
<feature type="domain" description="PH" evidence="7">
    <location>
        <begin position="471"/>
        <end position="760"/>
    </location>
</feature>
<dbReference type="SUPFAM" id="SSF51045">
    <property type="entry name" value="WW domain"/>
    <property type="match status" value="1"/>
</dbReference>
<feature type="region of interest" description="Disordered" evidence="6">
    <location>
        <begin position="1045"/>
        <end position="1080"/>
    </location>
</feature>
<dbReference type="PANTHER" id="PTHR12752:SF3">
    <property type="entry name" value="PLECKSTRIN HOMOLOGY DOMAIN-CONTAINING FAMILY A MEMBER 5"/>
    <property type="match status" value="1"/>
</dbReference>
<feature type="region of interest" description="Disordered" evidence="6">
    <location>
        <begin position="775"/>
        <end position="834"/>
    </location>
</feature>
<feature type="region of interest" description="Disordered" evidence="6">
    <location>
        <begin position="366"/>
        <end position="390"/>
    </location>
</feature>
<sequence length="1761" mass="198869">MAAVLNPDWLSCLPSSWSYGVTRDGRVFFINEEAKSTTWLHPVTGEALITGHRKTPGKRCCSVLVRRGCNGRMPELRLDALLQKFRSVTARRPAVRHWAGTACLWHVQVSKGALRFTCTSSLGEQCERELREVPRVGPQHCRSCFQSEPLHTPPQKQLIVVFLPQIYQPGGKKDIRSKEHAASSTGTTVRHVISRPFARSPALRKVLFTPNNAGSVFLVTRSPAWALGCDQADYRATSSFGNGESQRSEVSSGMEKELSVLQCVVIQHPTQDKLTSCWRRQSLARGQQHVRALRDTPGLRTPLHIVTSSRERGRGIQAAAWDVLKHIPVGGPFPVQLPLVLVLLFLYHLSLTHLVLQGTVMAPSALESQGPPSGAGHNERKVTCKHPVSGTPSQDNCIFVVNEQPTSKAPADEKKERPTSTMSEASNYTGGSDYTGQPCSPTARVRPSRSSKKVHNFGKRSNSIKRNPNAPVVKSNWLYKQDSTGMKMWKKRWFVLSDMCLFYYRAHGFSSLNLVEVRPLNLVEVHPQNLVEVRPLKIVEVRLLNLVEVRPMNLVQVRPLNLVEVRPMNLVEVRPHNLVEVRPLNLLEVRPLNLLEVRLLNLVEFRPLNLVEFRPLNLVEFCPMNLVEVRPLNLVEVCPMNLVEVRPLNLVEVRPMNLMEVSSLNLVEVRPMNLVEVRPNFHQTIMPSNATVLKTDEKEEGILGSILLPSFHISMLSVDDHISKKYAFKAAHPNMRTYYFCTDTAKEMESWMKVMTDAALVHTEPIRRLEKVKADLRSPQEMNNMLNHRVLTRPEIQNNERNRESLRQEDRKQKQVEKQSSTHRKMLQKDSEKHLLQKDGEKCVLQKDGDRHMLQKDAEKYVLQKDGERFGLQKDGEKYLLQKDRQRYTINKDGEKCTLQKDSEKYVLQKDSEQYLHREGSQTMPKERPKAALPRKAEKPGLQREGDRYGFQKEGTVEQPLTKINSIKLQPAQAAAIATAISTARQLPKEGQQQVAQVNGSGERSPGDVTSTLSHRPSLQPQHMEPDKSLGRTNSVQRLEQWARIQHSRGQDDDTKSITSYQTLPRNMPSHRTPVVPRYPEGYRTLPRNMLRPGSVCSVAGSAYDRALPSAATAAEKRRSLRDDTMWQLYEWQQRQTQSRLGYGTLPSPKTMGRIAESIPASPSHGSLGMYHTISPNRPLQTSYNPATSQVSSPVFRGDVSLERRRRAHLPKVCTQAVVPGTEQLYLGQYAYPPDRRVSVAQSVTPQSLQGKTPEELTLLLIKLRRQQAELHSLREHTLAQLMQLNAEAANPKSEILTHHLQRNLMYLDSQMNPDGVRENMYGCRHAELDVDAKLSRLCEQGKVVQTQEDKLQQLHREKHTLETALLSASQEIEMSAENPGAVQSVVQQRDVLQSGLLSTCRELSRVNAELDRSWREYDKLEIDVTLAKRDLLEQLEALGSPQTEPPSHQHVQIQKELWRIQDVMEALNKNKPKRSSEPGFPGASPLSSLQKSEVCMPCSSKLTAQSAVAVPSRTVMLRLCWTVSRVQESGCVPPRPPLPQVYEGGDRPSVPPPPCPSSTQPHGPHPAPHRPDERKTAQRNGSHSGPDYRLYKSEPELTTVAEVDESNGEEKSEHTAEKEPCSIKGVSFPVGVVSPRKKSPLPESSTIASYVTLRKSKKPDTRTDRPHSAVEHMSGVEGVRQRMSVEEQMERIRRHQQGAVRERDRKKEECLLSHSHSFSKENPSYYTLQVAISSTHHVLTPRSDNSEHAMSLHRIRCRLS</sequence>
<dbReference type="Pfam" id="PF25541">
    <property type="entry name" value="TBCA_PH"/>
    <property type="match status" value="1"/>
</dbReference>
<accession>A0AAD9DSK5</accession>
<dbReference type="GO" id="GO:0032266">
    <property type="term" value="F:phosphatidylinositol-3-phosphate binding"/>
    <property type="evidence" value="ECO:0007669"/>
    <property type="project" value="TreeGrafter"/>
</dbReference>
<evidence type="ECO:0008006" key="11">
    <source>
        <dbReference type="Google" id="ProtNLM"/>
    </source>
</evidence>
<dbReference type="GO" id="GO:0010314">
    <property type="term" value="F:phosphatidylinositol-5-phosphate binding"/>
    <property type="evidence" value="ECO:0007669"/>
    <property type="project" value="TreeGrafter"/>
</dbReference>
<feature type="region of interest" description="Disordered" evidence="6">
    <location>
        <begin position="987"/>
        <end position="1033"/>
    </location>
</feature>
<keyword evidence="2" id="KW-0963">Cytoplasm</keyword>
<feature type="compositionally biased region" description="Basic and acidic residues" evidence="6">
    <location>
        <begin position="917"/>
        <end position="951"/>
    </location>
</feature>
<evidence type="ECO:0000259" key="8">
    <source>
        <dbReference type="PROSITE" id="PS50020"/>
    </source>
</evidence>
<dbReference type="EMBL" id="JAROKS010000021">
    <property type="protein sequence ID" value="KAK1790262.1"/>
    <property type="molecule type" value="Genomic_DNA"/>
</dbReference>
<evidence type="ECO:0000313" key="9">
    <source>
        <dbReference type="EMBL" id="KAK1790262.1"/>
    </source>
</evidence>
<dbReference type="SUPFAM" id="SSF50729">
    <property type="entry name" value="PH domain-like"/>
    <property type="match status" value="1"/>
</dbReference>
<evidence type="ECO:0000256" key="3">
    <source>
        <dbReference type="ARBA" id="ARBA00022553"/>
    </source>
</evidence>
<feature type="coiled-coil region" evidence="5">
    <location>
        <begin position="1345"/>
        <end position="1372"/>
    </location>
</feature>
<comment type="caution">
    <text evidence="9">The sequence shown here is derived from an EMBL/GenBank/DDBJ whole genome shotgun (WGS) entry which is preliminary data.</text>
</comment>
<keyword evidence="10" id="KW-1185">Reference proteome</keyword>
<dbReference type="PROSITE" id="PS50003">
    <property type="entry name" value="PH_DOMAIN"/>
    <property type="match status" value="1"/>
</dbReference>
<feature type="region of interest" description="Disordered" evidence="6">
    <location>
        <begin position="1532"/>
        <end position="1596"/>
    </location>
</feature>
<keyword evidence="5" id="KW-0175">Coiled coil</keyword>
<dbReference type="InterPro" id="IPR036020">
    <property type="entry name" value="WW_dom_sf"/>
</dbReference>
<keyword evidence="3" id="KW-0597">Phosphoprotein</keyword>
<feature type="compositionally biased region" description="Basic and acidic residues" evidence="6">
    <location>
        <begin position="1680"/>
        <end position="1692"/>
    </location>
</feature>
<organism evidence="9 10">
    <name type="scientific">Electrophorus voltai</name>
    <dbReference type="NCBI Taxonomy" id="2609070"/>
    <lineage>
        <taxon>Eukaryota</taxon>
        <taxon>Metazoa</taxon>
        <taxon>Chordata</taxon>
        <taxon>Craniata</taxon>
        <taxon>Vertebrata</taxon>
        <taxon>Euteleostomi</taxon>
        <taxon>Actinopterygii</taxon>
        <taxon>Neopterygii</taxon>
        <taxon>Teleostei</taxon>
        <taxon>Ostariophysi</taxon>
        <taxon>Gymnotiformes</taxon>
        <taxon>Gymnotoidei</taxon>
        <taxon>Gymnotidae</taxon>
        <taxon>Electrophorus</taxon>
    </lineage>
</organism>
<dbReference type="GO" id="GO:0080025">
    <property type="term" value="F:phosphatidylinositol-3,5-bisphosphate binding"/>
    <property type="evidence" value="ECO:0007669"/>
    <property type="project" value="TreeGrafter"/>
</dbReference>
<dbReference type="PROSITE" id="PS50020">
    <property type="entry name" value="WW_DOMAIN_2"/>
    <property type="match status" value="1"/>
</dbReference>
<evidence type="ECO:0000259" key="7">
    <source>
        <dbReference type="PROSITE" id="PS50003"/>
    </source>
</evidence>
<dbReference type="InterPro" id="IPR011993">
    <property type="entry name" value="PH-like_dom_sf"/>
</dbReference>
<dbReference type="Proteomes" id="UP001239994">
    <property type="component" value="Unassembled WGS sequence"/>
</dbReference>
<feature type="region of interest" description="Disordered" evidence="6">
    <location>
        <begin position="1657"/>
        <end position="1707"/>
    </location>
</feature>
<evidence type="ECO:0000256" key="2">
    <source>
        <dbReference type="ARBA" id="ARBA00022490"/>
    </source>
</evidence>
<dbReference type="PANTHER" id="PTHR12752">
    <property type="entry name" value="PHOSPHOINOSITOL 3-PHOSPHATE-BINDING PROTEIN"/>
    <property type="match status" value="1"/>
</dbReference>
<evidence type="ECO:0000256" key="5">
    <source>
        <dbReference type="SAM" id="Coils"/>
    </source>
</evidence>
<dbReference type="Pfam" id="PF00169">
    <property type="entry name" value="PH"/>
    <property type="match status" value="1"/>
</dbReference>
<dbReference type="PROSITE" id="PS01159">
    <property type="entry name" value="WW_DOMAIN_1"/>
    <property type="match status" value="1"/>
</dbReference>
<dbReference type="FunFam" id="2.20.70.10:FF:000027">
    <property type="entry name" value="pleckstrin homology domain-containing family A member 5 isoform X1"/>
    <property type="match status" value="1"/>
</dbReference>
<reference evidence="9" key="1">
    <citation type="submission" date="2023-03" db="EMBL/GenBank/DDBJ databases">
        <title>Electrophorus voltai genome.</title>
        <authorList>
            <person name="Bian C."/>
        </authorList>
    </citation>
    <scope>NUCLEOTIDE SEQUENCE</scope>
    <source>
        <strain evidence="9">CB-2022</strain>
        <tissue evidence="9">Muscle</tissue>
    </source>
</reference>
<gene>
    <name evidence="9" type="ORF">P4O66_014167</name>
</gene>
<dbReference type="InterPro" id="IPR001202">
    <property type="entry name" value="WW_dom"/>
</dbReference>
<feature type="compositionally biased region" description="Polar residues" evidence="6">
    <location>
        <begin position="991"/>
        <end position="1021"/>
    </location>
</feature>
<dbReference type="CDD" id="cd00201">
    <property type="entry name" value="WW"/>
    <property type="match status" value="1"/>
</dbReference>
<keyword evidence="4" id="KW-0677">Repeat</keyword>
<evidence type="ECO:0000256" key="1">
    <source>
        <dbReference type="ARBA" id="ARBA00004496"/>
    </source>
</evidence>
<evidence type="ECO:0000256" key="4">
    <source>
        <dbReference type="ARBA" id="ARBA00022737"/>
    </source>
</evidence>
<feature type="compositionally biased region" description="Basic residues" evidence="6">
    <location>
        <begin position="446"/>
        <end position="458"/>
    </location>
</feature>
<feature type="compositionally biased region" description="Basic and acidic residues" evidence="6">
    <location>
        <begin position="798"/>
        <end position="817"/>
    </location>
</feature>
<dbReference type="Gene3D" id="2.30.29.30">
    <property type="entry name" value="Pleckstrin-homology domain (PH domain)/Phosphotyrosine-binding domain (PTB)"/>
    <property type="match status" value="2"/>
</dbReference>
<dbReference type="Gene3D" id="2.20.70.10">
    <property type="match status" value="1"/>
</dbReference>
<feature type="non-terminal residue" evidence="9">
    <location>
        <position position="1"/>
    </location>
</feature>
<comment type="subcellular location">
    <subcellularLocation>
        <location evidence="1">Cytoplasm</location>
    </subcellularLocation>
</comment>